<dbReference type="InterPro" id="IPR036390">
    <property type="entry name" value="WH_DNA-bd_sf"/>
</dbReference>
<dbReference type="InterPro" id="IPR002577">
    <property type="entry name" value="HTH_HxlR"/>
</dbReference>
<proteinExistence type="predicted"/>
<dbReference type="RefSeq" id="WP_207335724.1">
    <property type="nucleotide sequence ID" value="NZ_JAFMYU010000008.1"/>
</dbReference>
<dbReference type="AlphaFoldDB" id="A0A939G667"/>
<feature type="domain" description="HTH hxlR-type" evidence="4">
    <location>
        <begin position="9"/>
        <end position="111"/>
    </location>
</feature>
<dbReference type="PROSITE" id="PS51118">
    <property type="entry name" value="HTH_HXLR"/>
    <property type="match status" value="1"/>
</dbReference>
<evidence type="ECO:0000256" key="3">
    <source>
        <dbReference type="ARBA" id="ARBA00023163"/>
    </source>
</evidence>
<dbReference type="Proteomes" id="UP000664795">
    <property type="component" value="Unassembled WGS sequence"/>
</dbReference>
<dbReference type="EMBL" id="JAFMYU010000008">
    <property type="protein sequence ID" value="MBO0931760.1"/>
    <property type="molecule type" value="Genomic_DNA"/>
</dbReference>
<organism evidence="5 6">
    <name type="scientific">Fibrella aquatilis</name>
    <dbReference type="NCBI Taxonomy" id="2817059"/>
    <lineage>
        <taxon>Bacteria</taxon>
        <taxon>Pseudomonadati</taxon>
        <taxon>Bacteroidota</taxon>
        <taxon>Cytophagia</taxon>
        <taxon>Cytophagales</taxon>
        <taxon>Spirosomataceae</taxon>
        <taxon>Fibrella</taxon>
    </lineage>
</organism>
<evidence type="ECO:0000256" key="2">
    <source>
        <dbReference type="ARBA" id="ARBA00023125"/>
    </source>
</evidence>
<accession>A0A939G667</accession>
<keyword evidence="3" id="KW-0804">Transcription</keyword>
<evidence type="ECO:0000256" key="1">
    <source>
        <dbReference type="ARBA" id="ARBA00023015"/>
    </source>
</evidence>
<dbReference type="PANTHER" id="PTHR33204">
    <property type="entry name" value="TRANSCRIPTIONAL REGULATOR, MARR FAMILY"/>
    <property type="match status" value="1"/>
</dbReference>
<dbReference type="Pfam" id="PF01638">
    <property type="entry name" value="HxlR"/>
    <property type="match status" value="1"/>
</dbReference>
<keyword evidence="2" id="KW-0238">DNA-binding</keyword>
<comment type="caution">
    <text evidence="5">The sequence shown here is derived from an EMBL/GenBank/DDBJ whole genome shotgun (WGS) entry which is preliminary data.</text>
</comment>
<dbReference type="InterPro" id="IPR036388">
    <property type="entry name" value="WH-like_DNA-bd_sf"/>
</dbReference>
<dbReference type="GO" id="GO:0003677">
    <property type="term" value="F:DNA binding"/>
    <property type="evidence" value="ECO:0007669"/>
    <property type="project" value="UniProtKB-KW"/>
</dbReference>
<evidence type="ECO:0000259" key="4">
    <source>
        <dbReference type="PROSITE" id="PS51118"/>
    </source>
</evidence>
<keyword evidence="1" id="KW-0805">Transcription regulation</keyword>
<dbReference type="SUPFAM" id="SSF46785">
    <property type="entry name" value="Winged helix' DNA-binding domain"/>
    <property type="match status" value="1"/>
</dbReference>
<evidence type="ECO:0000313" key="5">
    <source>
        <dbReference type="EMBL" id="MBO0931760.1"/>
    </source>
</evidence>
<name>A0A939G667_9BACT</name>
<reference evidence="5 6" key="1">
    <citation type="submission" date="2021-03" db="EMBL/GenBank/DDBJ databases">
        <title>Fibrella sp. HMF5036 genome sequencing and assembly.</title>
        <authorList>
            <person name="Kang H."/>
            <person name="Kim H."/>
            <person name="Bae S."/>
            <person name="Joh K."/>
        </authorList>
    </citation>
    <scope>NUCLEOTIDE SEQUENCE [LARGE SCALE GENOMIC DNA]</scope>
    <source>
        <strain evidence="5 6">HMF5036</strain>
    </source>
</reference>
<sequence>MKDFSSPECQGAHRAMRDTLDVIGGKWKLVILSIMLERKWRFKELVREIGISPRILSKELQELEINKLITRTVCNTRPITVEYEATSHSRSLEPVIRALREWGVAHRQEIIGRKENAVPQLSN</sequence>
<protein>
    <submittedName>
        <fullName evidence="5">Helix-turn-helix transcriptional regulator</fullName>
    </submittedName>
</protein>
<gene>
    <name evidence="5" type="ORF">J2I48_12190</name>
</gene>
<dbReference type="Gene3D" id="1.10.10.10">
    <property type="entry name" value="Winged helix-like DNA-binding domain superfamily/Winged helix DNA-binding domain"/>
    <property type="match status" value="1"/>
</dbReference>
<keyword evidence="6" id="KW-1185">Reference proteome</keyword>
<evidence type="ECO:0000313" key="6">
    <source>
        <dbReference type="Proteomes" id="UP000664795"/>
    </source>
</evidence>